<reference evidence="2" key="1">
    <citation type="journal article" date="2019" name="Int. J. Syst. Evol. Microbiol.">
        <title>The Global Catalogue of Microorganisms (GCM) 10K type strain sequencing project: providing services to taxonomists for standard genome sequencing and annotation.</title>
        <authorList>
            <consortium name="The Broad Institute Genomics Platform"/>
            <consortium name="The Broad Institute Genome Sequencing Center for Infectious Disease"/>
            <person name="Wu L."/>
            <person name="Ma J."/>
        </authorList>
    </citation>
    <scope>NUCLEOTIDE SEQUENCE [LARGE SCALE GENOMIC DNA]</scope>
    <source>
        <strain evidence="2">JCM 17441</strain>
    </source>
</reference>
<dbReference type="Proteomes" id="UP001500620">
    <property type="component" value="Unassembled WGS sequence"/>
</dbReference>
<keyword evidence="2" id="KW-1185">Reference proteome</keyword>
<proteinExistence type="predicted"/>
<dbReference type="EMBL" id="BAABAT010000032">
    <property type="protein sequence ID" value="GAA4258824.1"/>
    <property type="molecule type" value="Genomic_DNA"/>
</dbReference>
<dbReference type="RefSeq" id="WP_345135776.1">
    <property type="nucleotide sequence ID" value="NZ_BAABAT010000032.1"/>
</dbReference>
<organism evidence="1 2">
    <name type="scientific">Dactylosporangium darangshiense</name>
    <dbReference type="NCBI Taxonomy" id="579108"/>
    <lineage>
        <taxon>Bacteria</taxon>
        <taxon>Bacillati</taxon>
        <taxon>Actinomycetota</taxon>
        <taxon>Actinomycetes</taxon>
        <taxon>Micromonosporales</taxon>
        <taxon>Micromonosporaceae</taxon>
        <taxon>Dactylosporangium</taxon>
    </lineage>
</organism>
<comment type="caution">
    <text evidence="1">The sequence shown here is derived from an EMBL/GenBank/DDBJ whole genome shotgun (WGS) entry which is preliminary data.</text>
</comment>
<evidence type="ECO:0000313" key="1">
    <source>
        <dbReference type="EMBL" id="GAA4258824.1"/>
    </source>
</evidence>
<name>A0ABP8DL93_9ACTN</name>
<sequence length="51" mass="5223">MAISAADAGEADAARALLASADELAATIRHLVDDPDRIDARRARAVIAPAP</sequence>
<protein>
    <submittedName>
        <fullName evidence="1">Uncharacterized protein</fullName>
    </submittedName>
</protein>
<evidence type="ECO:0000313" key="2">
    <source>
        <dbReference type="Proteomes" id="UP001500620"/>
    </source>
</evidence>
<gene>
    <name evidence="1" type="ORF">GCM10022255_081010</name>
</gene>
<accession>A0ABP8DL93</accession>